<dbReference type="PANTHER" id="PTHR46098:SF1">
    <property type="entry name" value="TRNA (CYTOSINE(38)-C(5))-METHYLTRANSFERASE"/>
    <property type="match status" value="1"/>
</dbReference>
<accession>A0A3B0VM56</accession>
<dbReference type="CDD" id="cd00315">
    <property type="entry name" value="Cyt_C5_DNA_methylase"/>
    <property type="match status" value="1"/>
</dbReference>
<dbReference type="EC" id="2.1.1.37" evidence="4"/>
<dbReference type="InterPro" id="IPR001525">
    <property type="entry name" value="C5_MeTfrase"/>
</dbReference>
<dbReference type="InterPro" id="IPR029063">
    <property type="entry name" value="SAM-dependent_MTases_sf"/>
</dbReference>
<dbReference type="Pfam" id="PF00145">
    <property type="entry name" value="DNA_methylase"/>
    <property type="match status" value="1"/>
</dbReference>
<dbReference type="SUPFAM" id="SSF53335">
    <property type="entry name" value="S-adenosyl-L-methionine-dependent methyltransferases"/>
    <property type="match status" value="1"/>
</dbReference>
<dbReference type="NCBIfam" id="TIGR00675">
    <property type="entry name" value="dcm"/>
    <property type="match status" value="1"/>
</dbReference>
<dbReference type="PROSITE" id="PS51679">
    <property type="entry name" value="SAM_MT_C5"/>
    <property type="match status" value="1"/>
</dbReference>
<dbReference type="Gene3D" id="3.40.50.150">
    <property type="entry name" value="Vaccinia Virus protein VP39"/>
    <property type="match status" value="1"/>
</dbReference>
<dbReference type="GO" id="GO:0003886">
    <property type="term" value="F:DNA (cytosine-5-)-methyltransferase activity"/>
    <property type="evidence" value="ECO:0007669"/>
    <property type="project" value="UniProtKB-EC"/>
</dbReference>
<dbReference type="InterPro" id="IPR050750">
    <property type="entry name" value="C5-MTase"/>
</dbReference>
<dbReference type="EMBL" id="UOEU01000838">
    <property type="protein sequence ID" value="VAW41353.1"/>
    <property type="molecule type" value="Genomic_DNA"/>
</dbReference>
<organism evidence="4">
    <name type="scientific">hydrothermal vent metagenome</name>
    <dbReference type="NCBI Taxonomy" id="652676"/>
    <lineage>
        <taxon>unclassified sequences</taxon>
        <taxon>metagenomes</taxon>
        <taxon>ecological metagenomes</taxon>
    </lineage>
</organism>
<dbReference type="PANTHER" id="PTHR46098">
    <property type="entry name" value="TRNA (CYTOSINE(38)-C(5))-METHYLTRANSFERASE"/>
    <property type="match status" value="1"/>
</dbReference>
<dbReference type="AlphaFoldDB" id="A0A3B0VM56"/>
<name>A0A3B0VM56_9ZZZZ</name>
<dbReference type="InterPro" id="IPR018117">
    <property type="entry name" value="C5_DNA_meth_AS"/>
</dbReference>
<gene>
    <name evidence="4" type="ORF">MNBD_CHLOROFLEXI01-2885</name>
</gene>
<keyword evidence="2 4" id="KW-0808">Transferase</keyword>
<dbReference type="Gene3D" id="3.90.120.10">
    <property type="entry name" value="DNA Methylase, subunit A, domain 2"/>
    <property type="match status" value="1"/>
</dbReference>
<evidence type="ECO:0000256" key="3">
    <source>
        <dbReference type="ARBA" id="ARBA00022691"/>
    </source>
</evidence>
<dbReference type="GO" id="GO:0032259">
    <property type="term" value="P:methylation"/>
    <property type="evidence" value="ECO:0007669"/>
    <property type="project" value="UniProtKB-KW"/>
</dbReference>
<sequence>MKFVDFCAGIGGFRLGLEKLGFQNIYSCEINKHCEKTYSLNFGDRFDAKDISFVDPSELPEYDLFCAGFPCQPFSIAGKRQGFFDDRSNVFEQIIRLIEGTSPQVVLLENVKHLLYHDKRRTFKIIINMLAERGYFVRYQVLNSKIFGIPQSRERIFIVGFKSSVAADKFSFPFSDRVEKVLDDILVVGNDEYPLSKKWLEYIELYSGKKSLEEIPFQVPKTRVALENDPDTNLMNCVLQMRSSGIRAIPTNRPFPTFAVSISGGGAMIPIYVRELRHFSLIEMQRLMGFPDSFQFDVARTHAIKQLANAVCPPVVQEIGKQIAKAIETNNIGINSVSKSPQKMYQQQPLLDFS</sequence>
<dbReference type="PROSITE" id="PS00094">
    <property type="entry name" value="C5_MTASE_1"/>
    <property type="match status" value="1"/>
</dbReference>
<protein>
    <submittedName>
        <fullName evidence="4">DNA-cytosine methyltransferase</fullName>
        <ecNumber evidence="4">2.1.1.37</ecNumber>
    </submittedName>
</protein>
<keyword evidence="3" id="KW-0949">S-adenosyl-L-methionine</keyword>
<evidence type="ECO:0000313" key="4">
    <source>
        <dbReference type="EMBL" id="VAW41353.1"/>
    </source>
</evidence>
<evidence type="ECO:0000256" key="1">
    <source>
        <dbReference type="ARBA" id="ARBA00022603"/>
    </source>
</evidence>
<reference evidence="4" key="1">
    <citation type="submission" date="2018-06" db="EMBL/GenBank/DDBJ databases">
        <authorList>
            <person name="Zhirakovskaya E."/>
        </authorList>
    </citation>
    <scope>NUCLEOTIDE SEQUENCE</scope>
</reference>
<dbReference type="PRINTS" id="PR00105">
    <property type="entry name" value="C5METTRFRASE"/>
</dbReference>
<evidence type="ECO:0000256" key="2">
    <source>
        <dbReference type="ARBA" id="ARBA00022679"/>
    </source>
</evidence>
<proteinExistence type="predicted"/>
<keyword evidence="1 4" id="KW-0489">Methyltransferase</keyword>